<keyword evidence="4" id="KW-0963">Cytoplasm</keyword>
<feature type="compositionally biased region" description="Acidic residues" evidence="5">
    <location>
        <begin position="65"/>
        <end position="74"/>
    </location>
</feature>
<dbReference type="InterPro" id="IPR032839">
    <property type="entry name" value="RAB3GAP_N"/>
</dbReference>
<dbReference type="OrthoDB" id="2019917at2759"/>
<comment type="subcellular location">
    <subcellularLocation>
        <location evidence="1">Cytoplasm</location>
    </subcellularLocation>
</comment>
<name>A0A158Q9Q0_ENTVE</name>
<dbReference type="PANTHER" id="PTHR12472:SF0">
    <property type="entry name" value="RAB3 GTPASE-ACTIVATING PROTEIN NON-CATALYTIC SUBUNIT"/>
    <property type="match status" value="1"/>
</dbReference>
<feature type="domain" description="Rab3-GAP regulatory subunit N-terminal" evidence="6">
    <location>
        <begin position="85"/>
        <end position="505"/>
    </location>
</feature>
<dbReference type="Pfam" id="PF14656">
    <property type="entry name" value="RAB3GAP2_C"/>
    <property type="match status" value="2"/>
</dbReference>
<evidence type="ECO:0000256" key="4">
    <source>
        <dbReference type="ARBA" id="ARBA00022490"/>
    </source>
</evidence>
<organism evidence="10">
    <name type="scientific">Enterobius vermicularis</name>
    <name type="common">Human pinworm</name>
    <dbReference type="NCBI Taxonomy" id="51028"/>
    <lineage>
        <taxon>Eukaryota</taxon>
        <taxon>Metazoa</taxon>
        <taxon>Ecdysozoa</taxon>
        <taxon>Nematoda</taxon>
        <taxon>Chromadorea</taxon>
        <taxon>Rhabditida</taxon>
        <taxon>Spirurina</taxon>
        <taxon>Oxyuridomorpha</taxon>
        <taxon>Oxyuroidea</taxon>
        <taxon>Oxyuridae</taxon>
        <taxon>Enterobius</taxon>
    </lineage>
</organism>
<keyword evidence="3" id="KW-0343">GTPase activation</keyword>
<keyword evidence="9" id="KW-1185">Reference proteome</keyword>
<reference evidence="8 9" key="2">
    <citation type="submission" date="2018-10" db="EMBL/GenBank/DDBJ databases">
        <authorList>
            <consortium name="Pathogen Informatics"/>
        </authorList>
    </citation>
    <scope>NUCLEOTIDE SEQUENCE [LARGE SCALE GENOMIC DNA]</scope>
</reference>
<evidence type="ECO:0000256" key="2">
    <source>
        <dbReference type="ARBA" id="ARBA00008153"/>
    </source>
</evidence>
<dbReference type="Proteomes" id="UP000274131">
    <property type="component" value="Unassembled WGS sequence"/>
</dbReference>
<feature type="domain" description="Rab3GAP regulatory subunit C-terminal" evidence="7">
    <location>
        <begin position="896"/>
        <end position="1048"/>
    </location>
</feature>
<evidence type="ECO:0000313" key="8">
    <source>
        <dbReference type="EMBL" id="VDD87306.1"/>
    </source>
</evidence>
<dbReference type="InterPro" id="IPR029257">
    <property type="entry name" value="RAB3GAP2_C"/>
</dbReference>
<dbReference type="WBParaSite" id="EVEC_0000274101-mRNA-1">
    <property type="protein sequence ID" value="EVEC_0000274101-mRNA-1"/>
    <property type="gene ID" value="EVEC_0000274101"/>
</dbReference>
<evidence type="ECO:0000256" key="3">
    <source>
        <dbReference type="ARBA" id="ARBA00022468"/>
    </source>
</evidence>
<feature type="region of interest" description="Disordered" evidence="5">
    <location>
        <begin position="29"/>
        <end position="76"/>
    </location>
</feature>
<feature type="domain" description="Rab3GAP regulatory subunit C-terminal" evidence="7">
    <location>
        <begin position="1111"/>
        <end position="1212"/>
    </location>
</feature>
<dbReference type="EMBL" id="UXUI01007382">
    <property type="protein sequence ID" value="VDD87306.1"/>
    <property type="molecule type" value="Genomic_DNA"/>
</dbReference>
<comment type="similarity">
    <text evidence="2">Belongs to the Rab3-GAP regulatory subunit family.</text>
</comment>
<evidence type="ECO:0000313" key="10">
    <source>
        <dbReference type="WBParaSite" id="EVEC_0000274101-mRNA-1"/>
    </source>
</evidence>
<evidence type="ECO:0000313" key="9">
    <source>
        <dbReference type="Proteomes" id="UP000274131"/>
    </source>
</evidence>
<accession>A0A158Q9Q0</accession>
<dbReference type="STRING" id="51028.A0A158Q9Q0"/>
<sequence length="1357" mass="154047">MKKILLEYGQLSEEQLFSVKKFFFSSVSGDLANKSDDDSDDDLNSRDGDDVEKEAGVINWTDESTTAEESSEELSGEKLKKSHRWLQSPLIATAGKADVIVFALVQKIVVLERNGYADPSYEVVAQFSVVNRLHSDPVYIRSICILPLAVTRKTETRDYDFVAISVGLSDGYVDFYTERGVLLRSERFSHKAIDSVRFGRSVLSGEQEFIVLVERSLTIVDGLSLYVALKSAKIQIARGEEDIQKIATTALLNVERMSLTRGVAVSDIAILGPYEQPYAETYAAASVSQSGAKAVVNSLAPPIFATYMCTGKSPFVVFSWNRVGTGSTNLISDILYSYGTEWASNIVSSLPDLRSFFRSKNEKPLPTQRDRSHETRAHLSRVGTTLEMRSVFEDGGREGERLFPAPYGNPYVAVTDSFARVVLFDTRTRQIRRIWKGYRDARCAWIETAANSENKSHLETKELSYRKKTLFLVLFAPRRGLLEVWLPLSGKRVAAVNVEKKGRLMSSLRARDNTLGNLTLKIDVPFYSALTHESTATIHDENVLKEMRQFSGVFDQKEDLQQFVALLCSLKTLSGLKDGVEIAIKNRNITAEHFTKIFDAVLEYMDADGSHIKRFILFVRCENNTDESKQMGPNEFHFSDFLESFDTSIAGSMRHSSIDSNQPIIHDVELAKSSPQLGYFIFAPVLKSRCAIEDFKSNVLLRIGLSKLGLLDIFCSFWLTPFTNISAFPLLRVLDVCKELANLAGSLSEWLSLIESRLYLCHEVPSAFSLCLIARAIAIEAGSHKNPEKDVASKDEAFPDSADEWESIEVSLERWDILVKNFHCLAVLKCLPRSPGTSLQEVADTGKSFYRERLGRWVSMYKPDIAQFAAVIDPHAVSCGSESDILKNSFCWVEPVRKLLSFFPHSMEKNLILADCAWECVHSWKRNPEKDVRELKVMNLKFFHFGRHVSQYALEFISLLQDIQYLQQSICLLLWETHLKELFKGLFEWLNKAEEVPNDRLAKKYIGLGRNQLEEFVKCCLLVLEILQSRSEEFNFYTPEVKYEDFLDAFFDFRELGKKTRRVCRPTDARKFFGTGLPNSKAEIPVGKKGHSFSNLPFSHMVAHWRKFIESTKEPLISVLLRQQPPIPELSLHHYNLACVIELQLGLSLHLQPSKLFDDELAMQALFSPLNRKRKVPIQNVVASLRHRRQEFAEQCIAAIVKSSQKDNYFNDLVEGLVQDWGLDVDGVTLKEMEALMVLGDQDGVLKCMYRVRYPELVVQRCYPYLSARMKGYIAAYCPDLIERAKENGQWARWTQEALKASSSEDIRLAHPPTKKEMIDFVSVLQNLACRMNASTKDLRFQKRVIDDMANILQFAP</sequence>
<evidence type="ECO:0000259" key="6">
    <source>
        <dbReference type="Pfam" id="PF14655"/>
    </source>
</evidence>
<protein>
    <submittedName>
        <fullName evidence="10">RAB3GAP2_N domain-containing protein</fullName>
    </submittedName>
</protein>
<dbReference type="PANTHER" id="PTHR12472">
    <property type="entry name" value="RAB3-GAP REGULATORY DOMAIN"/>
    <property type="match status" value="1"/>
</dbReference>
<evidence type="ECO:0000256" key="5">
    <source>
        <dbReference type="SAM" id="MobiDB-lite"/>
    </source>
</evidence>
<dbReference type="GO" id="GO:0005737">
    <property type="term" value="C:cytoplasm"/>
    <property type="evidence" value="ECO:0007669"/>
    <property type="project" value="UniProtKB-SubCell"/>
</dbReference>
<dbReference type="InterPro" id="IPR026059">
    <property type="entry name" value="Rab3GAP2"/>
</dbReference>
<dbReference type="GO" id="GO:0005096">
    <property type="term" value="F:GTPase activator activity"/>
    <property type="evidence" value="ECO:0007669"/>
    <property type="project" value="UniProtKB-KW"/>
</dbReference>
<evidence type="ECO:0000259" key="7">
    <source>
        <dbReference type="Pfam" id="PF14656"/>
    </source>
</evidence>
<gene>
    <name evidence="8" type="ORF">EVEC_LOCUS2449</name>
</gene>
<proteinExistence type="inferred from homology"/>
<reference evidence="10" key="1">
    <citation type="submission" date="2016-04" db="UniProtKB">
        <authorList>
            <consortium name="WormBaseParasite"/>
        </authorList>
    </citation>
    <scope>IDENTIFICATION</scope>
</reference>
<evidence type="ECO:0000256" key="1">
    <source>
        <dbReference type="ARBA" id="ARBA00004496"/>
    </source>
</evidence>
<dbReference type="Pfam" id="PF14655">
    <property type="entry name" value="RAB3GAP2_N"/>
    <property type="match status" value="1"/>
</dbReference>